<evidence type="ECO:0000256" key="1">
    <source>
        <dbReference type="ARBA" id="ARBA00010062"/>
    </source>
</evidence>
<gene>
    <name evidence="6" type="ORF">GCM10010964_13270</name>
</gene>
<evidence type="ECO:0000256" key="2">
    <source>
        <dbReference type="ARBA" id="ARBA00022729"/>
    </source>
</evidence>
<keyword evidence="3" id="KW-0029">Amino-acid transport</keyword>
<evidence type="ECO:0000313" key="7">
    <source>
        <dbReference type="Proteomes" id="UP000597507"/>
    </source>
</evidence>
<dbReference type="AlphaFoldDB" id="A0A8J3ED13"/>
<dbReference type="PANTHER" id="PTHR30483">
    <property type="entry name" value="LEUCINE-SPECIFIC-BINDING PROTEIN"/>
    <property type="match status" value="1"/>
</dbReference>
<dbReference type="InterPro" id="IPR051010">
    <property type="entry name" value="BCAA_transport"/>
</dbReference>
<dbReference type="GO" id="GO:0006865">
    <property type="term" value="P:amino acid transport"/>
    <property type="evidence" value="ECO:0007669"/>
    <property type="project" value="UniProtKB-KW"/>
</dbReference>
<evidence type="ECO:0000313" key="6">
    <source>
        <dbReference type="EMBL" id="GGG26693.1"/>
    </source>
</evidence>
<reference evidence="6 7" key="1">
    <citation type="journal article" date="2014" name="Int. J. Syst. Evol. Microbiol.">
        <title>Complete genome sequence of Corynebacterium casei LMG S-19264T (=DSM 44701T), isolated from a smear-ripened cheese.</title>
        <authorList>
            <consortium name="US DOE Joint Genome Institute (JGI-PGF)"/>
            <person name="Walter F."/>
            <person name="Albersmeier A."/>
            <person name="Kalinowski J."/>
            <person name="Ruckert C."/>
        </authorList>
    </citation>
    <scope>NUCLEOTIDE SEQUENCE [LARGE SCALE GENOMIC DNA]</scope>
    <source>
        <strain evidence="6 7">CGMCC 1.16330</strain>
    </source>
</reference>
<name>A0A8J3ED13_9PROT</name>
<sequence>MTTGLHARRSLLRQTAAAAAATLAAPALVLAQQPAHGGGNGAAGPIRIGEINSYTAIPAFLHPYRNAWLLAQDEVNAQGGIHGRPLETVFRDDAGRPEDAVRHAGELVNVERVHLLAGAFLSNVGLAISDFANQHRRLFVASEPLTDALVWSRGNRFTFRLRPSTYMQSAMLVEEAAKLPARRWAIVAPNYEYGQSAARWFKELLTRARPDVQFVAEQFPALGRIDAGATVQALAGARPEAIFNVTFAQDLTNFVRQGNTRGLFERRHVVSLLTGEPEYLLPLGDEAPEGWIVTGYPYADLDNPRHNAFREAYRRRFNEEPRCGSVVGYDTVTAIATMLRRTGGATGTDAMIEAMRGLRFPTVFGTAEVEFRAIDHQSTLGAFVGKTALRDGRGVMVDWRYADGAKYLPPDEAVRQMRPQSAS</sequence>
<comment type="caution">
    <text evidence="6">The sequence shown here is derived from an EMBL/GenBank/DDBJ whole genome shotgun (WGS) entry which is preliminary data.</text>
</comment>
<dbReference type="SUPFAM" id="SSF53822">
    <property type="entry name" value="Periplasmic binding protein-like I"/>
    <property type="match status" value="1"/>
</dbReference>
<evidence type="ECO:0000256" key="3">
    <source>
        <dbReference type="ARBA" id="ARBA00022970"/>
    </source>
</evidence>
<dbReference type="EMBL" id="BMKS01000003">
    <property type="protein sequence ID" value="GGG26693.1"/>
    <property type="molecule type" value="Genomic_DNA"/>
</dbReference>
<feature type="chain" id="PRO_5035282829" evidence="4">
    <location>
        <begin position="32"/>
        <end position="423"/>
    </location>
</feature>
<keyword evidence="2 4" id="KW-0732">Signal</keyword>
<dbReference type="InterPro" id="IPR028081">
    <property type="entry name" value="Leu-bd"/>
</dbReference>
<comment type="similarity">
    <text evidence="1">Belongs to the leucine-binding protein family.</text>
</comment>
<protein>
    <submittedName>
        <fullName evidence="6">Twin-arginine translocation pathway signal protein</fullName>
    </submittedName>
</protein>
<evidence type="ECO:0000256" key="4">
    <source>
        <dbReference type="SAM" id="SignalP"/>
    </source>
</evidence>
<keyword evidence="3" id="KW-0813">Transport</keyword>
<dbReference type="RefSeq" id="WP_188899220.1">
    <property type="nucleotide sequence ID" value="NZ_BMKS01000003.1"/>
</dbReference>
<dbReference type="Proteomes" id="UP000597507">
    <property type="component" value="Unassembled WGS sequence"/>
</dbReference>
<evidence type="ECO:0000259" key="5">
    <source>
        <dbReference type="Pfam" id="PF13458"/>
    </source>
</evidence>
<feature type="signal peptide" evidence="4">
    <location>
        <begin position="1"/>
        <end position="31"/>
    </location>
</feature>
<proteinExistence type="inferred from homology"/>
<keyword evidence="7" id="KW-1185">Reference proteome</keyword>
<accession>A0A8J3ED13</accession>
<dbReference type="InterPro" id="IPR006311">
    <property type="entry name" value="TAT_signal"/>
</dbReference>
<feature type="domain" description="Leucine-binding protein" evidence="5">
    <location>
        <begin position="45"/>
        <end position="383"/>
    </location>
</feature>
<dbReference type="Pfam" id="PF13458">
    <property type="entry name" value="Peripla_BP_6"/>
    <property type="match status" value="1"/>
</dbReference>
<dbReference type="PANTHER" id="PTHR30483:SF37">
    <property type="entry name" value="ABC TRANSPORTER SUBSTRATE-BINDING PROTEIN"/>
    <property type="match status" value="1"/>
</dbReference>
<dbReference type="CDD" id="cd06330">
    <property type="entry name" value="PBP1_As_SBP-like"/>
    <property type="match status" value="1"/>
</dbReference>
<dbReference type="PROSITE" id="PS51318">
    <property type="entry name" value="TAT"/>
    <property type="match status" value="1"/>
</dbReference>
<dbReference type="InterPro" id="IPR028082">
    <property type="entry name" value="Peripla_BP_I"/>
</dbReference>
<organism evidence="6 7">
    <name type="scientific">Caldovatus sediminis</name>
    <dbReference type="NCBI Taxonomy" id="2041189"/>
    <lineage>
        <taxon>Bacteria</taxon>
        <taxon>Pseudomonadati</taxon>
        <taxon>Pseudomonadota</taxon>
        <taxon>Alphaproteobacteria</taxon>
        <taxon>Acetobacterales</taxon>
        <taxon>Roseomonadaceae</taxon>
        <taxon>Caldovatus</taxon>
    </lineage>
</organism>
<dbReference type="Gene3D" id="3.40.50.2300">
    <property type="match status" value="2"/>
</dbReference>